<dbReference type="OrthoDB" id="9787779at2"/>
<name>A0A5B8UYP3_9SPHI</name>
<organism evidence="8 9">
    <name type="scientific">Mucilaginibacter ginsenosidivorans</name>
    <dbReference type="NCBI Taxonomy" id="398053"/>
    <lineage>
        <taxon>Bacteria</taxon>
        <taxon>Pseudomonadati</taxon>
        <taxon>Bacteroidota</taxon>
        <taxon>Sphingobacteriia</taxon>
        <taxon>Sphingobacteriales</taxon>
        <taxon>Sphingobacteriaceae</taxon>
        <taxon>Mucilaginibacter</taxon>
    </lineage>
</organism>
<evidence type="ECO:0000313" key="8">
    <source>
        <dbReference type="EMBL" id="QEC64058.1"/>
    </source>
</evidence>
<evidence type="ECO:0000259" key="6">
    <source>
        <dbReference type="Pfam" id="PF00732"/>
    </source>
</evidence>
<comment type="cofactor">
    <cofactor evidence="1">
        <name>FAD</name>
        <dbReference type="ChEBI" id="CHEBI:57692"/>
    </cofactor>
</comment>
<keyword evidence="3" id="KW-0285">Flavoprotein</keyword>
<evidence type="ECO:0000313" key="9">
    <source>
        <dbReference type="Proteomes" id="UP000321479"/>
    </source>
</evidence>
<dbReference type="KEGG" id="mgin:FRZ54_16235"/>
<dbReference type="Pfam" id="PF05199">
    <property type="entry name" value="GMC_oxred_C"/>
    <property type="match status" value="1"/>
</dbReference>
<dbReference type="PANTHER" id="PTHR42784:SF1">
    <property type="entry name" value="PYRANOSE 2-OXIDASE"/>
    <property type="match status" value="1"/>
</dbReference>
<feature type="domain" description="Glucose-methanol-choline oxidoreductase C-terminal" evidence="7">
    <location>
        <begin position="399"/>
        <end position="500"/>
    </location>
</feature>
<evidence type="ECO:0000256" key="2">
    <source>
        <dbReference type="ARBA" id="ARBA00010790"/>
    </source>
</evidence>
<dbReference type="EMBL" id="CP042436">
    <property type="protein sequence ID" value="QEC64058.1"/>
    <property type="molecule type" value="Genomic_DNA"/>
</dbReference>
<proteinExistence type="inferred from homology"/>
<dbReference type="Pfam" id="PF13450">
    <property type="entry name" value="NAD_binding_8"/>
    <property type="match status" value="1"/>
</dbReference>
<protein>
    <submittedName>
        <fullName evidence="8">GMC family oxidoreductase</fullName>
    </submittedName>
</protein>
<dbReference type="AlphaFoldDB" id="A0A5B8UYP3"/>
<dbReference type="Gene3D" id="3.50.50.60">
    <property type="entry name" value="FAD/NAD(P)-binding domain"/>
    <property type="match status" value="2"/>
</dbReference>
<dbReference type="GO" id="GO:0016614">
    <property type="term" value="F:oxidoreductase activity, acting on CH-OH group of donors"/>
    <property type="evidence" value="ECO:0007669"/>
    <property type="project" value="InterPro"/>
</dbReference>
<dbReference type="InterPro" id="IPR000172">
    <property type="entry name" value="GMC_OxRdtase_N"/>
</dbReference>
<keyword evidence="5" id="KW-0560">Oxidoreductase</keyword>
<sequence>MKKYDIVVIGTGIGGSTIATRLAKSGKNILILERGGFIPKEKDNWDPHKVMVEGKYRPKEEWLDNDGKPFKPFIHYNVGGNSKVYGAAMFRFRLSDFEKVHHYGGISPEWPVKYDVFEKYYTEAENIYSVHGLRGADPTEPPAEHPYPLPPIPYEPEIVSLAGKMEQLGLRPFPLPMGMQFPQDGSKNQPPVMLENFDGYPDPTDSKADGYSSGLRHVLDLPNVTLVTQALVTKLETDENGKRISNVIADINGEQQSFEADTVILACGAVNSAALLLKSASEKHPHGLANSSGQVGRNLMLHHNGCLVAFTKMKNRTSFQKSFGLADFYHKADNSAFPLGEIQLMGKNDPETIMSLAKDIYPEKSFDEIREMAIDFWLTAEDLPSPDNRVTLTDEGQIKVNYTRTNPEAFEKLKHKLKEVFERLGEIDPDFKDTVWNGYDLDISGMSHQNGTLRFGTDPKTSVLDVNCKAHDVDNLYVVDASFFPSCGAFNPSLTIAANALRVSEHLINTL</sequence>
<reference evidence="8 9" key="1">
    <citation type="journal article" date="2017" name="Curr. Microbiol.">
        <title>Mucilaginibacter ginsenosidivorans sp. nov., Isolated from Soil of Ginseng Field.</title>
        <authorList>
            <person name="Kim M.M."/>
            <person name="Siddiqi M.Z."/>
            <person name="Im W.T."/>
        </authorList>
    </citation>
    <scope>NUCLEOTIDE SEQUENCE [LARGE SCALE GENOMIC DNA]</scope>
    <source>
        <strain evidence="8 9">Gsoil 3017</strain>
    </source>
</reference>
<dbReference type="InterPro" id="IPR036188">
    <property type="entry name" value="FAD/NAD-bd_sf"/>
</dbReference>
<dbReference type="Pfam" id="PF00732">
    <property type="entry name" value="GMC_oxred_N"/>
    <property type="match status" value="1"/>
</dbReference>
<dbReference type="PANTHER" id="PTHR42784">
    <property type="entry name" value="PYRANOSE 2-OXIDASE"/>
    <property type="match status" value="1"/>
</dbReference>
<keyword evidence="4" id="KW-0274">FAD</keyword>
<evidence type="ECO:0000256" key="4">
    <source>
        <dbReference type="ARBA" id="ARBA00022827"/>
    </source>
</evidence>
<feature type="domain" description="Glucose-methanol-choline oxidoreductase N-terminal" evidence="6">
    <location>
        <begin position="199"/>
        <end position="303"/>
    </location>
</feature>
<gene>
    <name evidence="8" type="ORF">FRZ54_16235</name>
</gene>
<dbReference type="GO" id="GO:0050660">
    <property type="term" value="F:flavin adenine dinucleotide binding"/>
    <property type="evidence" value="ECO:0007669"/>
    <property type="project" value="InterPro"/>
</dbReference>
<evidence type="ECO:0000256" key="1">
    <source>
        <dbReference type="ARBA" id="ARBA00001974"/>
    </source>
</evidence>
<evidence type="ECO:0000259" key="7">
    <source>
        <dbReference type="Pfam" id="PF05199"/>
    </source>
</evidence>
<comment type="similarity">
    <text evidence="2">Belongs to the GMC oxidoreductase family.</text>
</comment>
<dbReference type="InterPro" id="IPR007867">
    <property type="entry name" value="GMC_OxRtase_C"/>
</dbReference>
<dbReference type="Proteomes" id="UP000321479">
    <property type="component" value="Chromosome"/>
</dbReference>
<evidence type="ECO:0000256" key="3">
    <source>
        <dbReference type="ARBA" id="ARBA00022630"/>
    </source>
</evidence>
<dbReference type="InterPro" id="IPR051473">
    <property type="entry name" value="P2Ox-like"/>
</dbReference>
<keyword evidence="9" id="KW-1185">Reference proteome</keyword>
<accession>A0A5B8UYP3</accession>
<dbReference type="SUPFAM" id="SSF51905">
    <property type="entry name" value="FAD/NAD(P)-binding domain"/>
    <property type="match status" value="1"/>
</dbReference>
<evidence type="ECO:0000256" key="5">
    <source>
        <dbReference type="ARBA" id="ARBA00023002"/>
    </source>
</evidence>
<dbReference type="RefSeq" id="WP_147032631.1">
    <property type="nucleotide sequence ID" value="NZ_CP042436.1"/>
</dbReference>